<evidence type="ECO:0000259" key="8">
    <source>
        <dbReference type="Pfam" id="PF02706"/>
    </source>
</evidence>
<feature type="domain" description="Polysaccharide chain length determinant N-terminal" evidence="8">
    <location>
        <begin position="9"/>
        <end position="105"/>
    </location>
</feature>
<dbReference type="InterPro" id="IPR003856">
    <property type="entry name" value="LPS_length_determ_N"/>
</dbReference>
<dbReference type="GO" id="GO:0005886">
    <property type="term" value="C:plasma membrane"/>
    <property type="evidence" value="ECO:0007669"/>
    <property type="project" value="UniProtKB-SubCell"/>
</dbReference>
<organism evidence="10 11">
    <name type="scientific">candidate division GN15 bacterium</name>
    <dbReference type="NCBI Taxonomy" id="2072418"/>
    <lineage>
        <taxon>Bacteria</taxon>
        <taxon>candidate division GN15</taxon>
    </lineage>
</organism>
<feature type="coiled-coil region" evidence="6">
    <location>
        <begin position="177"/>
        <end position="204"/>
    </location>
</feature>
<keyword evidence="3 7" id="KW-0812">Transmembrane</keyword>
<evidence type="ECO:0000313" key="10">
    <source>
        <dbReference type="EMBL" id="PWB75284.1"/>
    </source>
</evidence>
<dbReference type="InterPro" id="IPR032807">
    <property type="entry name" value="GNVR"/>
</dbReference>
<evidence type="ECO:0008006" key="12">
    <source>
        <dbReference type="Google" id="ProtNLM"/>
    </source>
</evidence>
<dbReference type="Pfam" id="PF13807">
    <property type="entry name" value="GNVR"/>
    <property type="match status" value="1"/>
</dbReference>
<dbReference type="Pfam" id="PF02706">
    <property type="entry name" value="Wzz"/>
    <property type="match status" value="1"/>
</dbReference>
<gene>
    <name evidence="10" type="ORF">C3F09_02685</name>
</gene>
<keyword evidence="5 7" id="KW-0472">Membrane</keyword>
<comment type="subcellular location">
    <subcellularLocation>
        <location evidence="1">Cell membrane</location>
        <topology evidence="1">Multi-pass membrane protein</topology>
    </subcellularLocation>
</comment>
<evidence type="ECO:0000256" key="5">
    <source>
        <dbReference type="ARBA" id="ARBA00023136"/>
    </source>
</evidence>
<feature type="transmembrane region" description="Helical" evidence="7">
    <location>
        <begin position="344"/>
        <end position="364"/>
    </location>
</feature>
<evidence type="ECO:0000256" key="2">
    <source>
        <dbReference type="ARBA" id="ARBA00022475"/>
    </source>
</evidence>
<evidence type="ECO:0000256" key="1">
    <source>
        <dbReference type="ARBA" id="ARBA00004651"/>
    </source>
</evidence>
<feature type="domain" description="Tyrosine-protein kinase G-rich" evidence="9">
    <location>
        <begin position="296"/>
        <end position="360"/>
    </location>
</feature>
<keyword evidence="4 7" id="KW-1133">Transmembrane helix</keyword>
<dbReference type="AlphaFoldDB" id="A0A855X3B7"/>
<keyword evidence="6" id="KW-0175">Coiled coil</keyword>
<evidence type="ECO:0000256" key="6">
    <source>
        <dbReference type="SAM" id="Coils"/>
    </source>
</evidence>
<evidence type="ECO:0000256" key="3">
    <source>
        <dbReference type="ARBA" id="ARBA00022692"/>
    </source>
</evidence>
<dbReference type="GO" id="GO:0004713">
    <property type="term" value="F:protein tyrosine kinase activity"/>
    <property type="evidence" value="ECO:0007669"/>
    <property type="project" value="TreeGrafter"/>
</dbReference>
<dbReference type="EMBL" id="PQAP01000011">
    <property type="protein sequence ID" value="PWB75284.1"/>
    <property type="molecule type" value="Genomic_DNA"/>
</dbReference>
<proteinExistence type="predicted"/>
<dbReference type="PANTHER" id="PTHR32309:SF13">
    <property type="entry name" value="FERRIC ENTEROBACTIN TRANSPORT PROTEIN FEPE"/>
    <property type="match status" value="1"/>
</dbReference>
<feature type="transmembrane region" description="Helical" evidence="7">
    <location>
        <begin position="21"/>
        <end position="45"/>
    </location>
</feature>
<dbReference type="Proteomes" id="UP000250918">
    <property type="component" value="Unassembled WGS sequence"/>
</dbReference>
<sequence>MTEPTGNNLWTILEAIARHRGAAFAVVLVITLGAAVVSLLLPSWYQAEAFLLPPKDVSASMDQLSKLSEVVSVTGGLNLPVMVTPSDVYARILRSKRVTDRIIEKFNLKARYGTSTWADTYAEYFSHAKFGVTEEGLVFIRVEDRDPQMAADMANAIIDELNTVNQEIVSGRARRNRQFIEARLAEVKAKLDSTRSDLETFQQTHRTVDFDAQTKLAIDQAADLKVSLARVELEISMDEQTLGKDNPELIEKMKRRDAIRGQLRQLESGGNDTSYFSLPVSSIPGLKGQYELLFSRVKVTESIYNMLLEQLEQARIQEEEQSPTISVLDRARAPEIRSRPRRTMIVLIAFAISLIAALLLAATLEYLDKLRVNRPDDYKRAQYVIGAFLGWIPGIGRRTDRT</sequence>
<name>A0A855X3B7_9BACT</name>
<accession>A0A855X3B7</accession>
<dbReference type="PANTHER" id="PTHR32309">
    <property type="entry name" value="TYROSINE-PROTEIN KINASE"/>
    <property type="match status" value="1"/>
</dbReference>
<comment type="caution">
    <text evidence="10">The sequence shown here is derived from an EMBL/GenBank/DDBJ whole genome shotgun (WGS) entry which is preliminary data.</text>
</comment>
<evidence type="ECO:0000256" key="4">
    <source>
        <dbReference type="ARBA" id="ARBA00022989"/>
    </source>
</evidence>
<protein>
    <recommendedName>
        <fullName evidence="12">Polysaccharide chain length determinant N-terminal domain-containing protein</fullName>
    </recommendedName>
</protein>
<evidence type="ECO:0000259" key="9">
    <source>
        <dbReference type="Pfam" id="PF13807"/>
    </source>
</evidence>
<reference evidence="10 11" key="1">
    <citation type="journal article" date="2018" name="ISME J.">
        <title>A methanotrophic archaeon couples anaerobic oxidation of methane to Fe(III) reduction.</title>
        <authorList>
            <person name="Cai C."/>
            <person name="Leu A.O."/>
            <person name="Xie G.J."/>
            <person name="Guo J."/>
            <person name="Feng Y."/>
            <person name="Zhao J.X."/>
            <person name="Tyson G.W."/>
            <person name="Yuan Z."/>
            <person name="Hu S."/>
        </authorList>
    </citation>
    <scope>NUCLEOTIDE SEQUENCE [LARGE SCALE GENOMIC DNA]</scope>
    <source>
        <strain evidence="10">FeB_12</strain>
    </source>
</reference>
<evidence type="ECO:0000256" key="7">
    <source>
        <dbReference type="SAM" id="Phobius"/>
    </source>
</evidence>
<dbReference type="InterPro" id="IPR050445">
    <property type="entry name" value="Bact_polysacc_biosynth/exp"/>
</dbReference>
<keyword evidence="2" id="KW-1003">Cell membrane</keyword>
<evidence type="ECO:0000313" key="11">
    <source>
        <dbReference type="Proteomes" id="UP000250918"/>
    </source>
</evidence>